<accession>A0A0F4TNQ1</accession>
<dbReference type="OrthoDB" id="6983824at2"/>
<dbReference type="PATRIC" id="fig|294.132.peg.1416"/>
<evidence type="ECO:0000313" key="2">
    <source>
        <dbReference type="Proteomes" id="UP000033588"/>
    </source>
</evidence>
<dbReference type="EMBL" id="LACC01000015">
    <property type="protein sequence ID" value="KJZ46083.1"/>
    <property type="molecule type" value="Genomic_DNA"/>
</dbReference>
<dbReference type="AlphaFoldDB" id="A0A0F4TNQ1"/>
<proteinExistence type="predicted"/>
<protein>
    <submittedName>
        <fullName evidence="1">Uncharacterized protein</fullName>
    </submittedName>
</protein>
<name>A0A0F4TNQ1_PSEFL</name>
<sequence length="302" mass="34084">MDVYKLRIEHTAARSIDKDSFEEDTRCREPWYQDGSGNRRSQFAVCPACDNPVQLVGLYELPANVKKPFGKHTVAGVLGVAPLDVEARDNCPYYQPRQHEQTARKSRFDGIPRKIVALLIEQFDRVVYVLEKQTQVVLSLNALRGMLERYKGEAGYLYTGATLRNVPWIFAYMSDATPLFAQKVKGNTELTDAIGVHVPEAEVDAYGRLNTKGKPGTKGAFIDLKMSFIRHRIAKDNEAVGLLETMELVVSLGRKGGLADIHNQVITFDPDWFERLIRLPVDHVNRRMDRVALAREVLGDLV</sequence>
<dbReference type="RefSeq" id="WP_046040624.1">
    <property type="nucleotide sequence ID" value="NZ_LACC01000015.1"/>
</dbReference>
<organism evidence="1 2">
    <name type="scientific">Pseudomonas fluorescens</name>
    <dbReference type="NCBI Taxonomy" id="294"/>
    <lineage>
        <taxon>Bacteria</taxon>
        <taxon>Pseudomonadati</taxon>
        <taxon>Pseudomonadota</taxon>
        <taxon>Gammaproteobacteria</taxon>
        <taxon>Pseudomonadales</taxon>
        <taxon>Pseudomonadaceae</taxon>
        <taxon>Pseudomonas</taxon>
    </lineage>
</organism>
<dbReference type="Proteomes" id="UP000033588">
    <property type="component" value="Unassembled WGS sequence"/>
</dbReference>
<evidence type="ECO:0000313" key="1">
    <source>
        <dbReference type="EMBL" id="KJZ46083.1"/>
    </source>
</evidence>
<comment type="caution">
    <text evidence="1">The sequence shown here is derived from an EMBL/GenBank/DDBJ whole genome shotgun (WGS) entry which is preliminary data.</text>
</comment>
<gene>
    <name evidence="1" type="ORF">VC35_13275</name>
</gene>
<reference evidence="1 2" key="1">
    <citation type="submission" date="2015-03" db="EMBL/GenBank/DDBJ databases">
        <title>Comparative genomics of Pseudomonas insights into diversity of traits involved in vanlence and defense.</title>
        <authorList>
            <person name="Qin Y."/>
        </authorList>
    </citation>
    <scope>NUCLEOTIDE SEQUENCE [LARGE SCALE GENOMIC DNA]</scope>
    <source>
        <strain evidence="1 2">C8</strain>
    </source>
</reference>